<protein>
    <submittedName>
        <fullName evidence="3">Uu.00g066540.m01.CDS01</fullName>
    </submittedName>
</protein>
<sequence>MDATIMNLPNMAPERVVALTIDIATFQRIQATGMNANDDLEMCNQIAMIDIRMAMVDESIKEAAEKLQDVAGYQVLVNLRERKTILENLMEALDKMRSDVEGEVSEQASRHRDAAGQADEDAAEDSAEDSDADTEEDSDTDTEEDTEEHEDEDAEEDSDTDTEEDTAEDEDEDADETAVFTCALCGATHARLATHRQHHRMRHVGLTCIYPNCGSTTATEEQMRGHIETSHINSTIVVVNGQERFVYPSSTTRRPLESVDRLAETASKTVNLVDLGSMGSQLRESFFVLRE</sequence>
<feature type="compositionally biased region" description="Acidic residues" evidence="1">
    <location>
        <begin position="118"/>
        <end position="175"/>
    </location>
</feature>
<evidence type="ECO:0000313" key="3">
    <source>
        <dbReference type="EMBL" id="CAJ2511029.1"/>
    </source>
</evidence>
<feature type="domain" description="C2H2-type" evidence="2">
    <location>
        <begin position="180"/>
        <end position="203"/>
    </location>
</feature>
<reference evidence="3" key="1">
    <citation type="submission" date="2023-10" db="EMBL/GenBank/DDBJ databases">
        <authorList>
            <person name="Hackl T."/>
        </authorList>
    </citation>
    <scope>NUCLEOTIDE SEQUENCE</scope>
</reference>
<feature type="domain" description="C2H2-type" evidence="2">
    <location>
        <begin position="206"/>
        <end position="231"/>
    </location>
</feature>
<comment type="caution">
    <text evidence="3">The sequence shown here is derived from an EMBL/GenBank/DDBJ whole genome shotgun (WGS) entry which is preliminary data.</text>
</comment>
<evidence type="ECO:0000259" key="2">
    <source>
        <dbReference type="SMART" id="SM00355"/>
    </source>
</evidence>
<keyword evidence="4" id="KW-1185">Reference proteome</keyword>
<dbReference type="InterPro" id="IPR013087">
    <property type="entry name" value="Znf_C2H2_type"/>
</dbReference>
<evidence type="ECO:0000313" key="4">
    <source>
        <dbReference type="Proteomes" id="UP001295740"/>
    </source>
</evidence>
<dbReference type="Proteomes" id="UP001295740">
    <property type="component" value="Unassembled WGS sequence"/>
</dbReference>
<dbReference type="SMART" id="SM00355">
    <property type="entry name" value="ZnF_C2H2"/>
    <property type="match status" value="2"/>
</dbReference>
<gene>
    <name evidence="3" type="ORF">KHLLAP_LOCUS11497</name>
</gene>
<feature type="region of interest" description="Disordered" evidence="1">
    <location>
        <begin position="98"/>
        <end position="175"/>
    </location>
</feature>
<accession>A0AAI8YN64</accession>
<organism evidence="3 4">
    <name type="scientific">Anthostomella pinea</name>
    <dbReference type="NCBI Taxonomy" id="933095"/>
    <lineage>
        <taxon>Eukaryota</taxon>
        <taxon>Fungi</taxon>
        <taxon>Dikarya</taxon>
        <taxon>Ascomycota</taxon>
        <taxon>Pezizomycotina</taxon>
        <taxon>Sordariomycetes</taxon>
        <taxon>Xylariomycetidae</taxon>
        <taxon>Xylariales</taxon>
        <taxon>Xylariaceae</taxon>
        <taxon>Anthostomella</taxon>
    </lineage>
</organism>
<proteinExistence type="predicted"/>
<evidence type="ECO:0000256" key="1">
    <source>
        <dbReference type="SAM" id="MobiDB-lite"/>
    </source>
</evidence>
<dbReference type="AlphaFoldDB" id="A0AAI8YN64"/>
<name>A0AAI8YN64_9PEZI</name>
<dbReference type="EMBL" id="CAUWAG010000018">
    <property type="protein sequence ID" value="CAJ2511029.1"/>
    <property type="molecule type" value="Genomic_DNA"/>
</dbReference>